<reference evidence="8 9" key="1">
    <citation type="submission" date="2023-03" db="EMBL/GenBank/DDBJ databases">
        <title>Bacillus Genome Sequencing.</title>
        <authorList>
            <person name="Dunlap C."/>
        </authorList>
    </citation>
    <scope>NUCLEOTIDE SEQUENCE [LARGE SCALE GENOMIC DNA]</scope>
    <source>
        <strain evidence="8 9">NRS-319</strain>
    </source>
</reference>
<dbReference type="PIRSF" id="PIRSF018968">
    <property type="entry name" value="ABC_permease_BceB"/>
    <property type="match status" value="1"/>
</dbReference>
<comment type="subcellular location">
    <subcellularLocation>
        <location evidence="1 6">Cell membrane</location>
        <topology evidence="1 6">Multi-pass membrane protein</topology>
    </subcellularLocation>
</comment>
<evidence type="ECO:0000259" key="7">
    <source>
        <dbReference type="Pfam" id="PF02687"/>
    </source>
</evidence>
<dbReference type="InterPro" id="IPR052536">
    <property type="entry name" value="ABC-4_Integral_Memb_Prot"/>
</dbReference>
<gene>
    <name evidence="8" type="ORF">P9485_19730</name>
</gene>
<keyword evidence="4 6" id="KW-1133">Transmembrane helix</keyword>
<keyword evidence="6" id="KW-0813">Transport</keyword>
<feature type="domain" description="ABC3 transporter permease C-terminal" evidence="7">
    <location>
        <begin position="69"/>
        <end position="179"/>
    </location>
</feature>
<sequence length="643" mass="73756">MTFRQFAFNNIFRNKRIYAAHFLSSAFSIMIFFTYALLLFHPDLQGELQSTSATISAFGTLGFKVSQGLIFVFSFFFILYSVSSFLKTRKKEFGILMMQGMSMRQLKKLLLIENMLIGLGSICIGILIGLVFSKLVLLISASVLMISNGLPFYIPVQAVLLTVITFLFLFLIVSLITFKTVKVTELVELMQAGEKPKPEPKSSILLSLFSLFSIGYGYILVFRFISNYSFITLGMGVLLVIIGTYFLYTQCSVYILHLAKRSESFFLKRTNILTFSELIYRMKDNATMFFIVSIISAVAFTAIGTTAALGNKDLVRMTNPYTFLYIGPEKDKMVDEHLSIIKKHLSDANIPYRMASSSYIYTESNVYVMKLSEYNDLARALGYQQETIEKEDEILLIPGMVSQKQEFKNGDYKKNIEIIQGDWTKTFRVKKALENLVLPHDSSSIYIAVQDHIYDGIPFNANQNDIVIRDRTYGFVVDDWLKTKEISNQLNSIFSEDVKERDFHFQALTLDLLRAKQTNGLLLMASVLVGIVFFTFAASFIYFRLYTDLDRDQQQYKMISKMGLSKRELKKVVTRQLVLMFFLPIVVAVIHTVVAYTALQQLVDFSILNSSIVILISFIGIQVLYFFITRWRYLQKLYKTMEQ</sequence>
<keyword evidence="2 6" id="KW-1003">Cell membrane</keyword>
<dbReference type="RefSeq" id="WP_097884355.1">
    <property type="nucleotide sequence ID" value="NZ_JARTIK010000018.1"/>
</dbReference>
<dbReference type="InterPro" id="IPR027022">
    <property type="entry name" value="ABC_permease_BceB-typ"/>
</dbReference>
<dbReference type="PANTHER" id="PTHR46795:SF2">
    <property type="entry name" value="ABC TRANSPORTER, PERMEASE PROTEIN"/>
    <property type="match status" value="1"/>
</dbReference>
<feature type="transmembrane region" description="Helical" evidence="6">
    <location>
        <begin position="204"/>
        <end position="225"/>
    </location>
</feature>
<accession>A0ABU6PFI8</accession>
<protein>
    <submittedName>
        <fullName evidence="8">ABC transporter permease</fullName>
    </submittedName>
</protein>
<keyword evidence="9" id="KW-1185">Reference proteome</keyword>
<evidence type="ECO:0000313" key="8">
    <source>
        <dbReference type="EMBL" id="MED4680051.1"/>
    </source>
</evidence>
<comment type="similarity">
    <text evidence="6">Belongs to the ABC-4 integral membrane protein family.</text>
</comment>
<keyword evidence="3 6" id="KW-0812">Transmembrane</keyword>
<feature type="transmembrane region" description="Helical" evidence="6">
    <location>
        <begin position="152"/>
        <end position="176"/>
    </location>
</feature>
<feature type="transmembrane region" description="Helical" evidence="6">
    <location>
        <begin position="109"/>
        <end position="132"/>
    </location>
</feature>
<name>A0ABU6PFI8_9BACI</name>
<evidence type="ECO:0000256" key="6">
    <source>
        <dbReference type="PIRNR" id="PIRNR018968"/>
    </source>
</evidence>
<proteinExistence type="inferred from homology"/>
<evidence type="ECO:0000256" key="2">
    <source>
        <dbReference type="ARBA" id="ARBA00022475"/>
    </source>
</evidence>
<feature type="transmembrane region" description="Helical" evidence="6">
    <location>
        <begin position="20"/>
        <end position="40"/>
    </location>
</feature>
<dbReference type="InterPro" id="IPR003838">
    <property type="entry name" value="ABC3_permease_C"/>
</dbReference>
<organism evidence="8 9">
    <name type="scientific">Bacillus nitratireducens</name>
    <dbReference type="NCBI Taxonomy" id="2026193"/>
    <lineage>
        <taxon>Bacteria</taxon>
        <taxon>Bacillati</taxon>
        <taxon>Bacillota</taxon>
        <taxon>Bacilli</taxon>
        <taxon>Bacillales</taxon>
        <taxon>Bacillaceae</taxon>
        <taxon>Bacillus</taxon>
        <taxon>Bacillus cereus group</taxon>
    </lineage>
</organism>
<feature type="transmembrane region" description="Helical" evidence="6">
    <location>
        <begin position="231"/>
        <end position="259"/>
    </location>
</feature>
<evidence type="ECO:0000256" key="3">
    <source>
        <dbReference type="ARBA" id="ARBA00022692"/>
    </source>
</evidence>
<evidence type="ECO:0000256" key="1">
    <source>
        <dbReference type="ARBA" id="ARBA00004651"/>
    </source>
</evidence>
<feature type="transmembrane region" description="Helical" evidence="6">
    <location>
        <begin position="521"/>
        <end position="543"/>
    </location>
</feature>
<feature type="transmembrane region" description="Helical" evidence="6">
    <location>
        <begin position="68"/>
        <end position="88"/>
    </location>
</feature>
<evidence type="ECO:0000256" key="4">
    <source>
        <dbReference type="ARBA" id="ARBA00022989"/>
    </source>
</evidence>
<evidence type="ECO:0000313" key="9">
    <source>
        <dbReference type="Proteomes" id="UP001336122"/>
    </source>
</evidence>
<dbReference type="EMBL" id="JARTIK010000018">
    <property type="protein sequence ID" value="MED4680051.1"/>
    <property type="molecule type" value="Genomic_DNA"/>
</dbReference>
<feature type="transmembrane region" description="Helical" evidence="6">
    <location>
        <begin position="605"/>
        <end position="628"/>
    </location>
</feature>
<comment type="caution">
    <text evidence="8">The sequence shown here is derived from an EMBL/GenBank/DDBJ whole genome shotgun (WGS) entry which is preliminary data.</text>
</comment>
<dbReference type="PANTHER" id="PTHR46795">
    <property type="entry name" value="ABC TRANSPORTER PERMEASE-RELATED-RELATED"/>
    <property type="match status" value="1"/>
</dbReference>
<evidence type="ECO:0000256" key="5">
    <source>
        <dbReference type="ARBA" id="ARBA00023136"/>
    </source>
</evidence>
<feature type="transmembrane region" description="Helical" evidence="6">
    <location>
        <begin position="288"/>
        <end position="310"/>
    </location>
</feature>
<dbReference type="Pfam" id="PF02687">
    <property type="entry name" value="FtsX"/>
    <property type="match status" value="1"/>
</dbReference>
<dbReference type="Proteomes" id="UP001336122">
    <property type="component" value="Unassembled WGS sequence"/>
</dbReference>
<feature type="transmembrane region" description="Helical" evidence="6">
    <location>
        <begin position="577"/>
        <end position="599"/>
    </location>
</feature>
<keyword evidence="5 6" id="KW-0472">Membrane</keyword>